<evidence type="ECO:0000256" key="1">
    <source>
        <dbReference type="SAM" id="Phobius"/>
    </source>
</evidence>
<evidence type="ECO:0000313" key="2">
    <source>
        <dbReference type="EMBL" id="MFC3714471.1"/>
    </source>
</evidence>
<keyword evidence="1" id="KW-0472">Membrane</keyword>
<keyword evidence="1" id="KW-0812">Transmembrane</keyword>
<dbReference type="InterPro" id="IPR003425">
    <property type="entry name" value="CCB3/YggT"/>
</dbReference>
<comment type="caution">
    <text evidence="2">The sequence shown here is derived from an EMBL/GenBank/DDBJ whole genome shotgun (WGS) entry which is preliminary data.</text>
</comment>
<dbReference type="RefSeq" id="WP_380864113.1">
    <property type="nucleotide sequence ID" value="NZ_JBHRXV010000016.1"/>
</dbReference>
<keyword evidence="3" id="KW-1185">Reference proteome</keyword>
<evidence type="ECO:0000313" key="3">
    <source>
        <dbReference type="Proteomes" id="UP001595615"/>
    </source>
</evidence>
<feature type="transmembrane region" description="Helical" evidence="1">
    <location>
        <begin position="72"/>
        <end position="94"/>
    </location>
</feature>
<organism evidence="2 3">
    <name type="scientific">Sphingoaurantiacus capsulatus</name>
    <dbReference type="NCBI Taxonomy" id="1771310"/>
    <lineage>
        <taxon>Bacteria</taxon>
        <taxon>Pseudomonadati</taxon>
        <taxon>Pseudomonadota</taxon>
        <taxon>Alphaproteobacteria</taxon>
        <taxon>Sphingomonadales</taxon>
        <taxon>Sphingosinicellaceae</taxon>
        <taxon>Sphingoaurantiacus</taxon>
    </lineage>
</organism>
<gene>
    <name evidence="2" type="ORF">ACFOMD_18025</name>
</gene>
<accession>A0ABV7XEX3</accession>
<protein>
    <submittedName>
        <fullName evidence="2">YggT family protein</fullName>
    </submittedName>
</protein>
<reference evidence="3" key="1">
    <citation type="journal article" date="2019" name="Int. J. Syst. Evol. Microbiol.">
        <title>The Global Catalogue of Microorganisms (GCM) 10K type strain sequencing project: providing services to taxonomists for standard genome sequencing and annotation.</title>
        <authorList>
            <consortium name="The Broad Institute Genomics Platform"/>
            <consortium name="The Broad Institute Genome Sequencing Center for Infectious Disease"/>
            <person name="Wu L."/>
            <person name="Ma J."/>
        </authorList>
    </citation>
    <scope>NUCLEOTIDE SEQUENCE [LARGE SCALE GENOMIC DNA]</scope>
    <source>
        <strain evidence="3">KCTC 42644</strain>
    </source>
</reference>
<dbReference type="EMBL" id="JBHRXV010000016">
    <property type="protein sequence ID" value="MFC3714471.1"/>
    <property type="molecule type" value="Genomic_DNA"/>
</dbReference>
<feature type="transmembrane region" description="Helical" evidence="1">
    <location>
        <begin position="7"/>
        <end position="31"/>
    </location>
</feature>
<dbReference type="Pfam" id="PF02325">
    <property type="entry name" value="CCB3_YggT"/>
    <property type="match status" value="1"/>
</dbReference>
<keyword evidence="1" id="KW-1133">Transmembrane helix</keyword>
<name>A0ABV7XEX3_9SPHN</name>
<sequence length="97" mass="10759">MLISLIGFLMMLITLLIWIVVAQAIMSWLVAFNVVNTHNQFVRTVLTFLDRLVDPLVRPIRRFMPDLGGIDLSSAVLVIALIFVRDVLLGGLLVGGL</sequence>
<proteinExistence type="predicted"/>
<dbReference type="Proteomes" id="UP001595615">
    <property type="component" value="Unassembled WGS sequence"/>
</dbReference>